<keyword evidence="7 8" id="KW-0472">Membrane</keyword>
<proteinExistence type="inferred from homology"/>
<dbReference type="SUPFAM" id="SSF103473">
    <property type="entry name" value="MFS general substrate transporter"/>
    <property type="match status" value="1"/>
</dbReference>
<feature type="transmembrane region" description="Helical" evidence="8">
    <location>
        <begin position="21"/>
        <end position="45"/>
    </location>
</feature>
<dbReference type="InterPro" id="IPR020846">
    <property type="entry name" value="MFS_dom"/>
</dbReference>
<dbReference type="PANTHER" id="PTHR42718">
    <property type="entry name" value="MAJOR FACILITATOR SUPERFAMILY MULTIDRUG TRANSPORTER MFSC"/>
    <property type="match status" value="1"/>
</dbReference>
<feature type="transmembrane region" description="Helical" evidence="8">
    <location>
        <begin position="145"/>
        <end position="163"/>
    </location>
</feature>
<evidence type="ECO:0000313" key="11">
    <source>
        <dbReference type="Proteomes" id="UP001597417"/>
    </source>
</evidence>
<comment type="caution">
    <text evidence="10">The sequence shown here is derived from an EMBL/GenBank/DDBJ whole genome shotgun (WGS) entry which is preliminary data.</text>
</comment>
<keyword evidence="6 8" id="KW-1133">Transmembrane helix</keyword>
<keyword evidence="4" id="KW-1003">Cell membrane</keyword>
<evidence type="ECO:0000256" key="4">
    <source>
        <dbReference type="ARBA" id="ARBA00022475"/>
    </source>
</evidence>
<evidence type="ECO:0000256" key="8">
    <source>
        <dbReference type="SAM" id="Phobius"/>
    </source>
</evidence>
<feature type="transmembrane region" description="Helical" evidence="8">
    <location>
        <begin position="57"/>
        <end position="75"/>
    </location>
</feature>
<dbReference type="RefSeq" id="WP_378265820.1">
    <property type="nucleotide sequence ID" value="NZ_JBHUKR010000007.1"/>
</dbReference>
<keyword evidence="5 8" id="KW-0812">Transmembrane</keyword>
<feature type="domain" description="Major facilitator superfamily (MFS) profile" evidence="9">
    <location>
        <begin position="21"/>
        <end position="491"/>
    </location>
</feature>
<name>A0ABW5FV56_9PSEU</name>
<evidence type="ECO:0000256" key="3">
    <source>
        <dbReference type="ARBA" id="ARBA00022448"/>
    </source>
</evidence>
<evidence type="ECO:0000256" key="5">
    <source>
        <dbReference type="ARBA" id="ARBA00022692"/>
    </source>
</evidence>
<dbReference type="Pfam" id="PF07690">
    <property type="entry name" value="MFS_1"/>
    <property type="match status" value="1"/>
</dbReference>
<reference evidence="11" key="1">
    <citation type="journal article" date="2019" name="Int. J. Syst. Evol. Microbiol.">
        <title>The Global Catalogue of Microorganisms (GCM) 10K type strain sequencing project: providing services to taxonomists for standard genome sequencing and annotation.</title>
        <authorList>
            <consortium name="The Broad Institute Genomics Platform"/>
            <consortium name="The Broad Institute Genome Sequencing Center for Infectious Disease"/>
            <person name="Wu L."/>
            <person name="Ma J."/>
        </authorList>
    </citation>
    <scope>NUCLEOTIDE SEQUENCE [LARGE SCALE GENOMIC DNA]</scope>
    <source>
        <strain evidence="11">CGMCC 4.7645</strain>
    </source>
</reference>
<sequence length="504" mass="52248">MADIDARAAGSDRLDAAVLKVAAVVVLGAVMAILDSTVVNVALQALTLRFQTSFDTIQWVVTGYLLALATVIPVTGWACDRFGTKRLYLLSIGLFLLGSMLAGMAWSLPSLIAFRVVQGLGGGMLMPAGMTIMTKAAGPRRIGRVMAVLGVPMLLGPICGPILGGYLVDAVSWRWIFYINVPIGAVAFLLGLRLLPRDEPRPADRFDFAGMLMLSPGLALLIFGLSKLPQAGGVGSVGVWLPTVGGLALIIGFVVRAGRTANPLVDLKLFRDKTFRVAMITLSLFVVAFMGAMLVLPTYFLLVRGETALKAGLLLAPQGIGAMLTMPIGGRLADRIGPGKVVLPGLVLILAGASVFTRLGAHTAYPLLLAGLFVMGLGMGATMMPISAAALQTLTERSLARASTTVNIVQQTAGAVGSAFASIVLAGLLAGKFGVPTSQGQLAASALLMNPATHESAAEAAGDAFAWTFVWTLALAALCLVPAFLLPRKPAAPAAEPLPEPVAS</sequence>
<feature type="transmembrane region" description="Helical" evidence="8">
    <location>
        <begin position="308"/>
        <end position="329"/>
    </location>
</feature>
<feature type="transmembrane region" description="Helical" evidence="8">
    <location>
        <begin position="412"/>
        <end position="430"/>
    </location>
</feature>
<feature type="transmembrane region" description="Helical" evidence="8">
    <location>
        <begin position="277"/>
        <end position="302"/>
    </location>
</feature>
<protein>
    <submittedName>
        <fullName evidence="10">DHA2 family efflux MFS transporter permease subunit</fullName>
    </submittedName>
</protein>
<dbReference type="InterPro" id="IPR011701">
    <property type="entry name" value="MFS"/>
</dbReference>
<organism evidence="10 11">
    <name type="scientific">Amycolatopsis pigmentata</name>
    <dbReference type="NCBI Taxonomy" id="450801"/>
    <lineage>
        <taxon>Bacteria</taxon>
        <taxon>Bacillati</taxon>
        <taxon>Actinomycetota</taxon>
        <taxon>Actinomycetes</taxon>
        <taxon>Pseudonocardiales</taxon>
        <taxon>Pseudonocardiaceae</taxon>
        <taxon>Amycolatopsis</taxon>
    </lineage>
</organism>
<gene>
    <name evidence="10" type="ORF">ACFSXZ_16040</name>
</gene>
<keyword evidence="11" id="KW-1185">Reference proteome</keyword>
<dbReference type="CDD" id="cd17503">
    <property type="entry name" value="MFS_LmrB_MDR_like"/>
    <property type="match status" value="1"/>
</dbReference>
<feature type="transmembrane region" description="Helical" evidence="8">
    <location>
        <begin position="112"/>
        <end position="133"/>
    </location>
</feature>
<dbReference type="PANTHER" id="PTHR42718:SF9">
    <property type="entry name" value="MAJOR FACILITATOR SUPERFAMILY MULTIDRUG TRANSPORTER MFSC"/>
    <property type="match status" value="1"/>
</dbReference>
<dbReference type="Gene3D" id="1.20.1720.10">
    <property type="entry name" value="Multidrug resistance protein D"/>
    <property type="match status" value="1"/>
</dbReference>
<feature type="transmembrane region" description="Helical" evidence="8">
    <location>
        <begin position="175"/>
        <end position="194"/>
    </location>
</feature>
<evidence type="ECO:0000256" key="7">
    <source>
        <dbReference type="ARBA" id="ARBA00023136"/>
    </source>
</evidence>
<dbReference type="Proteomes" id="UP001597417">
    <property type="component" value="Unassembled WGS sequence"/>
</dbReference>
<dbReference type="NCBIfam" id="TIGR00711">
    <property type="entry name" value="efflux_EmrB"/>
    <property type="match status" value="1"/>
</dbReference>
<evidence type="ECO:0000313" key="10">
    <source>
        <dbReference type="EMBL" id="MFD2417836.1"/>
    </source>
</evidence>
<evidence type="ECO:0000259" key="9">
    <source>
        <dbReference type="PROSITE" id="PS50850"/>
    </source>
</evidence>
<evidence type="ECO:0000256" key="6">
    <source>
        <dbReference type="ARBA" id="ARBA00022989"/>
    </source>
</evidence>
<feature type="transmembrane region" description="Helical" evidence="8">
    <location>
        <begin position="367"/>
        <end position="391"/>
    </location>
</feature>
<feature type="transmembrane region" description="Helical" evidence="8">
    <location>
        <begin position="237"/>
        <end position="256"/>
    </location>
</feature>
<dbReference type="PROSITE" id="PS50850">
    <property type="entry name" value="MFS"/>
    <property type="match status" value="1"/>
</dbReference>
<feature type="transmembrane region" description="Helical" evidence="8">
    <location>
        <begin position="464"/>
        <end position="486"/>
    </location>
</feature>
<keyword evidence="3" id="KW-0813">Transport</keyword>
<evidence type="ECO:0000256" key="2">
    <source>
        <dbReference type="ARBA" id="ARBA00008537"/>
    </source>
</evidence>
<accession>A0ABW5FV56</accession>
<comment type="subcellular location">
    <subcellularLocation>
        <location evidence="1">Cell membrane</location>
        <topology evidence="1">Multi-pass membrane protein</topology>
    </subcellularLocation>
</comment>
<feature type="transmembrane region" description="Helical" evidence="8">
    <location>
        <begin position="206"/>
        <end position="225"/>
    </location>
</feature>
<comment type="similarity">
    <text evidence="2">Belongs to the major facilitator superfamily. EmrB family.</text>
</comment>
<dbReference type="EMBL" id="JBHUKR010000007">
    <property type="protein sequence ID" value="MFD2417836.1"/>
    <property type="molecule type" value="Genomic_DNA"/>
</dbReference>
<evidence type="ECO:0000256" key="1">
    <source>
        <dbReference type="ARBA" id="ARBA00004651"/>
    </source>
</evidence>
<feature type="transmembrane region" description="Helical" evidence="8">
    <location>
        <begin position="87"/>
        <end position="106"/>
    </location>
</feature>
<feature type="transmembrane region" description="Helical" evidence="8">
    <location>
        <begin position="341"/>
        <end position="361"/>
    </location>
</feature>
<dbReference type="InterPro" id="IPR036259">
    <property type="entry name" value="MFS_trans_sf"/>
</dbReference>
<dbReference type="InterPro" id="IPR004638">
    <property type="entry name" value="EmrB-like"/>
</dbReference>
<dbReference type="Gene3D" id="1.20.1250.20">
    <property type="entry name" value="MFS general substrate transporter like domains"/>
    <property type="match status" value="1"/>
</dbReference>